<dbReference type="EMBL" id="CP136893">
    <property type="protein sequence ID" value="WOL03982.1"/>
    <property type="molecule type" value="Genomic_DNA"/>
</dbReference>
<protein>
    <recommendedName>
        <fullName evidence="8">Core-2/I-branching beta-1,6-N-acetylglucosaminyltransferase family protein</fullName>
    </recommendedName>
</protein>
<dbReference type="Pfam" id="PF02485">
    <property type="entry name" value="Branch"/>
    <property type="match status" value="1"/>
</dbReference>
<sequence length="354" mass="40566">MKKQTTKDLHSRPRRLLRECCSTSMASLLFFLSLVFGFQFAKCLFLAVEIAPLPSSPTPSTSSTNAEEFGSSLQWHSMSDEELMRRAAEMPPSDVERRRSGAAAKVAFMFLTRGRIPLRPLWERFFKGHTGLFSIYIHASPEFNVEPPEDSVFFKRRIPSKPVQWGRWSILDAERRLLANALLDPSNQRFVLLSESCIPLFGFPTVYAYLLDSTLSFVSSFDDPRRAGRGRYNRLMHPTVALADWRKGPQWFELHRRLAAAIVADRRYYPLFREHCRSPCYLDEHYVPTLVTKLFPGLNANRSVTWADWSRGGSHPATYNRGDVSVRLLQRMRSGSKCAYSDNATTSTCFLFAR</sequence>
<evidence type="ECO:0008006" key="8">
    <source>
        <dbReference type="Google" id="ProtNLM"/>
    </source>
</evidence>
<dbReference type="InterPro" id="IPR003406">
    <property type="entry name" value="Glyco_trans_14"/>
</dbReference>
<dbReference type="InterPro" id="IPR044174">
    <property type="entry name" value="BC10-like"/>
</dbReference>
<keyword evidence="7" id="KW-1185">Reference proteome</keyword>
<organism evidence="6 7">
    <name type="scientific">Canna indica</name>
    <name type="common">Indian-shot</name>
    <dbReference type="NCBI Taxonomy" id="4628"/>
    <lineage>
        <taxon>Eukaryota</taxon>
        <taxon>Viridiplantae</taxon>
        <taxon>Streptophyta</taxon>
        <taxon>Embryophyta</taxon>
        <taxon>Tracheophyta</taxon>
        <taxon>Spermatophyta</taxon>
        <taxon>Magnoliopsida</taxon>
        <taxon>Liliopsida</taxon>
        <taxon>Zingiberales</taxon>
        <taxon>Cannaceae</taxon>
        <taxon>Canna</taxon>
    </lineage>
</organism>
<proteinExistence type="predicted"/>
<gene>
    <name evidence="6" type="ORF">Cni_G12703</name>
</gene>
<evidence type="ECO:0000256" key="3">
    <source>
        <dbReference type="ARBA" id="ARBA00022679"/>
    </source>
</evidence>
<dbReference type="PANTHER" id="PTHR31042:SF77">
    <property type="entry name" value="GLYCOSYLTRANSFERASE"/>
    <property type="match status" value="1"/>
</dbReference>
<dbReference type="GO" id="GO:0016757">
    <property type="term" value="F:glycosyltransferase activity"/>
    <property type="evidence" value="ECO:0007669"/>
    <property type="project" value="UniProtKB-KW"/>
</dbReference>
<evidence type="ECO:0000256" key="4">
    <source>
        <dbReference type="ARBA" id="ARBA00023136"/>
    </source>
</evidence>
<dbReference type="AlphaFoldDB" id="A0AAQ3K8A6"/>
<keyword evidence="2" id="KW-0328">Glycosyltransferase</keyword>
<evidence type="ECO:0000313" key="6">
    <source>
        <dbReference type="EMBL" id="WOL03982.1"/>
    </source>
</evidence>
<evidence type="ECO:0000313" key="7">
    <source>
        <dbReference type="Proteomes" id="UP001327560"/>
    </source>
</evidence>
<evidence type="ECO:0000256" key="2">
    <source>
        <dbReference type="ARBA" id="ARBA00022676"/>
    </source>
</evidence>
<dbReference type="Proteomes" id="UP001327560">
    <property type="component" value="Chromosome 4"/>
</dbReference>
<keyword evidence="3" id="KW-0808">Transferase</keyword>
<dbReference type="GO" id="GO:0016020">
    <property type="term" value="C:membrane"/>
    <property type="evidence" value="ECO:0007669"/>
    <property type="project" value="UniProtKB-SubCell"/>
</dbReference>
<comment type="subcellular location">
    <subcellularLocation>
        <location evidence="1">Membrane</location>
        <topology evidence="1">Single-pass type II membrane protein</topology>
    </subcellularLocation>
</comment>
<keyword evidence="4" id="KW-0472">Membrane</keyword>
<name>A0AAQ3K8A6_9LILI</name>
<evidence type="ECO:0000256" key="5">
    <source>
        <dbReference type="ARBA" id="ARBA00023180"/>
    </source>
</evidence>
<accession>A0AAQ3K8A6</accession>
<evidence type="ECO:0000256" key="1">
    <source>
        <dbReference type="ARBA" id="ARBA00004606"/>
    </source>
</evidence>
<keyword evidence="5" id="KW-0325">Glycoprotein</keyword>
<reference evidence="6 7" key="1">
    <citation type="submission" date="2023-10" db="EMBL/GenBank/DDBJ databases">
        <title>Chromosome-scale genome assembly provides insights into flower coloration mechanisms of Canna indica.</title>
        <authorList>
            <person name="Li C."/>
        </authorList>
    </citation>
    <scope>NUCLEOTIDE SEQUENCE [LARGE SCALE GENOMIC DNA]</scope>
    <source>
        <tissue evidence="6">Flower</tissue>
    </source>
</reference>
<dbReference type="PANTHER" id="PTHR31042">
    <property type="entry name" value="CORE-2/I-BRANCHING BETA-1,6-N-ACETYLGLUCOSAMINYLTRANSFERASE FAMILY PROTEIN-RELATED"/>
    <property type="match status" value="1"/>
</dbReference>